<dbReference type="InterPro" id="IPR019025">
    <property type="entry name" value="Cordon-bleu_ubiquitin_domain"/>
</dbReference>
<name>A0A7K4W0Z1_9TYRA</name>
<dbReference type="GO" id="GO:0030041">
    <property type="term" value="P:actin filament polymerization"/>
    <property type="evidence" value="ECO:0007669"/>
    <property type="project" value="TreeGrafter"/>
</dbReference>
<dbReference type="GO" id="GO:0044295">
    <property type="term" value="C:axonal growth cone"/>
    <property type="evidence" value="ECO:0007669"/>
    <property type="project" value="TreeGrafter"/>
</dbReference>
<feature type="region of interest" description="Disordered" evidence="1">
    <location>
        <begin position="369"/>
        <end position="412"/>
    </location>
</feature>
<dbReference type="PANTHER" id="PTHR47008">
    <property type="entry name" value="PROTEIN CORDON-BLEU"/>
    <property type="match status" value="1"/>
</dbReference>
<dbReference type="GO" id="GO:1990357">
    <property type="term" value="C:terminal web"/>
    <property type="evidence" value="ECO:0007669"/>
    <property type="project" value="TreeGrafter"/>
</dbReference>
<gene>
    <name evidence="3" type="primary">Cobl</name>
    <name evidence="3" type="ORF">TACRUB_R00786</name>
</gene>
<evidence type="ECO:0000313" key="3">
    <source>
        <dbReference type="EMBL" id="NWR28327.1"/>
    </source>
</evidence>
<feature type="region of interest" description="Disordered" evidence="1">
    <location>
        <begin position="1"/>
        <end position="28"/>
    </location>
</feature>
<feature type="compositionally biased region" description="Polar residues" evidence="1">
    <location>
        <begin position="391"/>
        <end position="412"/>
    </location>
</feature>
<dbReference type="GO" id="GO:0043025">
    <property type="term" value="C:neuronal cell body"/>
    <property type="evidence" value="ECO:0007669"/>
    <property type="project" value="TreeGrafter"/>
</dbReference>
<dbReference type="GO" id="GO:0005886">
    <property type="term" value="C:plasma membrane"/>
    <property type="evidence" value="ECO:0007669"/>
    <property type="project" value="TreeGrafter"/>
</dbReference>
<dbReference type="GO" id="GO:0051639">
    <property type="term" value="P:actin filament network formation"/>
    <property type="evidence" value="ECO:0007669"/>
    <property type="project" value="TreeGrafter"/>
</dbReference>
<dbReference type="GO" id="GO:0048471">
    <property type="term" value="C:perinuclear region of cytoplasm"/>
    <property type="evidence" value="ECO:0007669"/>
    <property type="project" value="TreeGrafter"/>
</dbReference>
<dbReference type="GO" id="GO:0044294">
    <property type="term" value="C:dendritic growth cone"/>
    <property type="evidence" value="ECO:0007669"/>
    <property type="project" value="TreeGrafter"/>
</dbReference>
<dbReference type="Gene3D" id="3.10.20.90">
    <property type="entry name" value="Phosphatidylinositol 3-kinase Catalytic Subunit, Chain A, domain 1"/>
    <property type="match status" value="1"/>
</dbReference>
<dbReference type="GO" id="GO:0005884">
    <property type="term" value="C:actin filament"/>
    <property type="evidence" value="ECO:0007669"/>
    <property type="project" value="TreeGrafter"/>
</dbReference>
<protein>
    <submittedName>
        <fullName evidence="3">COBL protein</fullName>
    </submittedName>
</protein>
<feature type="domain" description="Cordon-bleu ubiquitin-like" evidence="2">
    <location>
        <begin position="131"/>
        <end position="221"/>
    </location>
</feature>
<feature type="non-terminal residue" evidence="3">
    <location>
        <position position="412"/>
    </location>
</feature>
<sequence>KRMKARAPPPPNQPSAASRIHSEHKSPAETAVISDQNLVSMKENMINRLVDFTVILPSGVEQKSTVQGSKAVMDVLVDLCSQYRLNPSQHSLELKSSGTQQVLSYKPNTLIGALDVETILLKEKVPEEKAKRPLPRVPEKSVRLVVNYLKTQKAVVRVSPEVPLHNIIPAICEKCEVSQEHIVLLRDGITGEELELTKSLEELGIKELYAWDRKKEPNRKASVSNDAIEKEKTRLLGLFNADRRSSKGFSTAPNSPSVNSRSSGLGPSLSLGNISGMTANPEVKKRRAPPPPVVTPVLPNVEVRGASLNDLRKKKRRAPLPPAASAPPTPAMPNRTEDREDKRKSTMESLLSADNNVYVVDDTVLELSEVEETASESSCFASEDTTEDSGVVSSPSDIVSLDAQNDSMKLRD</sequence>
<dbReference type="PANTHER" id="PTHR47008:SF1">
    <property type="entry name" value="PROTEIN CORDON-BLEU"/>
    <property type="match status" value="1"/>
</dbReference>
<dbReference type="InterPro" id="IPR029071">
    <property type="entry name" value="Ubiquitin-like_domsf"/>
</dbReference>
<dbReference type="GO" id="GO:0001726">
    <property type="term" value="C:ruffle"/>
    <property type="evidence" value="ECO:0007669"/>
    <property type="project" value="TreeGrafter"/>
</dbReference>
<feature type="compositionally biased region" description="Polar residues" evidence="1">
    <location>
        <begin position="247"/>
        <end position="259"/>
    </location>
</feature>
<evidence type="ECO:0000313" key="4">
    <source>
        <dbReference type="Proteomes" id="UP000540952"/>
    </source>
</evidence>
<proteinExistence type="predicted"/>
<dbReference type="Pfam" id="PF09469">
    <property type="entry name" value="Cobl"/>
    <property type="match status" value="1"/>
</dbReference>
<feature type="region of interest" description="Disordered" evidence="1">
    <location>
        <begin position="244"/>
        <end position="355"/>
    </location>
</feature>
<dbReference type="GO" id="GO:0003785">
    <property type="term" value="F:actin monomer binding"/>
    <property type="evidence" value="ECO:0007669"/>
    <property type="project" value="InterPro"/>
</dbReference>
<comment type="caution">
    <text evidence="3">The sequence shown here is derived from an EMBL/GenBank/DDBJ whole genome shotgun (WGS) entry which is preliminary data.</text>
</comment>
<organism evidence="3 4">
    <name type="scientific">Tachuris rubrigastra</name>
    <dbReference type="NCBI Taxonomy" id="495162"/>
    <lineage>
        <taxon>Eukaryota</taxon>
        <taxon>Metazoa</taxon>
        <taxon>Chordata</taxon>
        <taxon>Craniata</taxon>
        <taxon>Vertebrata</taxon>
        <taxon>Euteleostomi</taxon>
        <taxon>Archelosauria</taxon>
        <taxon>Archosauria</taxon>
        <taxon>Dinosauria</taxon>
        <taxon>Saurischia</taxon>
        <taxon>Theropoda</taxon>
        <taxon>Coelurosauria</taxon>
        <taxon>Aves</taxon>
        <taxon>Neognathae</taxon>
        <taxon>Neoaves</taxon>
        <taxon>Telluraves</taxon>
        <taxon>Australaves</taxon>
        <taxon>Passeriformes</taxon>
        <taxon>Tyrannidae</taxon>
        <taxon>Tachuris</taxon>
    </lineage>
</organism>
<dbReference type="AlphaFoldDB" id="A0A7K4W0Z1"/>
<dbReference type="EMBL" id="VZRD01000020">
    <property type="protein sequence ID" value="NWR28327.1"/>
    <property type="molecule type" value="Genomic_DNA"/>
</dbReference>
<feature type="compositionally biased region" description="Low complexity" evidence="1">
    <location>
        <begin position="260"/>
        <end position="276"/>
    </location>
</feature>
<evidence type="ECO:0000256" key="1">
    <source>
        <dbReference type="SAM" id="MobiDB-lite"/>
    </source>
</evidence>
<dbReference type="SUPFAM" id="SSF54236">
    <property type="entry name" value="Ubiquitin-like"/>
    <property type="match status" value="1"/>
</dbReference>
<feature type="non-terminal residue" evidence="3">
    <location>
        <position position="1"/>
    </location>
</feature>
<keyword evidence="4" id="KW-1185">Reference proteome</keyword>
<feature type="compositionally biased region" description="Pro residues" evidence="1">
    <location>
        <begin position="319"/>
        <end position="331"/>
    </location>
</feature>
<dbReference type="Proteomes" id="UP000540952">
    <property type="component" value="Unassembled WGS sequence"/>
</dbReference>
<evidence type="ECO:0000259" key="2">
    <source>
        <dbReference type="Pfam" id="PF09469"/>
    </source>
</evidence>
<reference evidence="3 4" key="1">
    <citation type="submission" date="2019-09" db="EMBL/GenBank/DDBJ databases">
        <title>Bird 10,000 Genomes (B10K) Project - Family phase.</title>
        <authorList>
            <person name="Zhang G."/>
        </authorList>
    </citation>
    <scope>NUCLEOTIDE SEQUENCE [LARGE SCALE GENOMIC DNA]</scope>
    <source>
        <strain evidence="3">B10K-CU-031-13</strain>
        <tissue evidence="3">Muscle</tissue>
    </source>
</reference>
<feature type="compositionally biased region" description="Basic and acidic residues" evidence="1">
    <location>
        <begin position="335"/>
        <end position="346"/>
    </location>
</feature>
<accession>A0A7K4W0Z1</accession>
<dbReference type="InterPro" id="IPR039895">
    <property type="entry name" value="COBL-like"/>
</dbReference>